<reference evidence="2" key="1">
    <citation type="journal article" date="2015" name="Nature">
        <title>Complex archaea that bridge the gap between prokaryotes and eukaryotes.</title>
        <authorList>
            <person name="Spang A."/>
            <person name="Saw J.H."/>
            <person name="Jorgensen S.L."/>
            <person name="Zaremba-Niedzwiedzka K."/>
            <person name="Martijn J."/>
            <person name="Lind A.E."/>
            <person name="van Eijk R."/>
            <person name="Schleper C."/>
            <person name="Guy L."/>
            <person name="Ettema T.J."/>
        </authorList>
    </citation>
    <scope>NUCLEOTIDE SEQUENCE</scope>
</reference>
<sequence>MGRYGGGASWWIILIFVLYWIYAFFLWWVAFLPFVGEVSNGAPSSDLFDPTTIKWLYLALLIVTFIFLVIAFFMVVLSDQKQRQSLYIWHFGILFFLVLVLTIWVFLWDDRNADLWADGVPKIVPFPSPCNPACRTLHALQETAYIYWFGLLAISFLVFSWTLFAIFYLGAYSKGSMSPAARMLANKRIKSRKGIKLNDASTLFN</sequence>
<dbReference type="AlphaFoldDB" id="A0A0F9EFC6"/>
<gene>
    <name evidence="2" type="ORF">LCGC14_2082590</name>
</gene>
<proteinExistence type="predicted"/>
<evidence type="ECO:0000256" key="1">
    <source>
        <dbReference type="SAM" id="Phobius"/>
    </source>
</evidence>
<keyword evidence="1" id="KW-1133">Transmembrane helix</keyword>
<protein>
    <submittedName>
        <fullName evidence="2">Uncharacterized protein</fullName>
    </submittedName>
</protein>
<feature type="transmembrane region" description="Helical" evidence="1">
    <location>
        <begin position="86"/>
        <end position="107"/>
    </location>
</feature>
<accession>A0A0F9EFC6</accession>
<feature type="transmembrane region" description="Helical" evidence="1">
    <location>
        <begin position="145"/>
        <end position="169"/>
    </location>
</feature>
<feature type="transmembrane region" description="Helical" evidence="1">
    <location>
        <begin position="12"/>
        <end position="35"/>
    </location>
</feature>
<comment type="caution">
    <text evidence="2">The sequence shown here is derived from an EMBL/GenBank/DDBJ whole genome shotgun (WGS) entry which is preliminary data.</text>
</comment>
<evidence type="ECO:0000313" key="2">
    <source>
        <dbReference type="EMBL" id="KKL72669.1"/>
    </source>
</evidence>
<dbReference type="EMBL" id="LAZR01025200">
    <property type="protein sequence ID" value="KKL72669.1"/>
    <property type="molecule type" value="Genomic_DNA"/>
</dbReference>
<keyword evidence="1" id="KW-0812">Transmembrane</keyword>
<keyword evidence="1" id="KW-0472">Membrane</keyword>
<feature type="transmembrane region" description="Helical" evidence="1">
    <location>
        <begin position="55"/>
        <end position="77"/>
    </location>
</feature>
<organism evidence="2">
    <name type="scientific">marine sediment metagenome</name>
    <dbReference type="NCBI Taxonomy" id="412755"/>
    <lineage>
        <taxon>unclassified sequences</taxon>
        <taxon>metagenomes</taxon>
        <taxon>ecological metagenomes</taxon>
    </lineage>
</organism>
<name>A0A0F9EFC6_9ZZZZ</name>